<evidence type="ECO:0000256" key="1">
    <source>
        <dbReference type="SAM" id="Phobius"/>
    </source>
</evidence>
<name>A0A811MQQ8_9POAL</name>
<dbReference type="AlphaFoldDB" id="A0A811MQQ8"/>
<sequence length="120" mass="12490">MAQREARAGKAAAAGGGGHVALEMGGCVGEQNAAATTTTTWAYGAAVAGVGLVGAGVLVWWALAFHPAHQQLWMVPVGLVLLGTPLLAWFSLFASGACRWIDRLRDHQPPPVRPAPDPER</sequence>
<keyword evidence="1" id="KW-0472">Membrane</keyword>
<keyword evidence="1" id="KW-1133">Transmembrane helix</keyword>
<reference evidence="2" key="1">
    <citation type="submission" date="2020-10" db="EMBL/GenBank/DDBJ databases">
        <authorList>
            <person name="Han B."/>
            <person name="Lu T."/>
            <person name="Zhao Q."/>
            <person name="Huang X."/>
            <person name="Zhao Y."/>
        </authorList>
    </citation>
    <scope>NUCLEOTIDE SEQUENCE</scope>
</reference>
<feature type="transmembrane region" description="Helical" evidence="1">
    <location>
        <begin position="73"/>
        <end position="95"/>
    </location>
</feature>
<protein>
    <submittedName>
        <fullName evidence="2">Uncharacterized protein</fullName>
    </submittedName>
</protein>
<dbReference type="Pfam" id="PF16594">
    <property type="entry name" value="ATP-synt_Z"/>
    <property type="match status" value="1"/>
</dbReference>
<dbReference type="EMBL" id="CAJGYO010000002">
    <property type="protein sequence ID" value="CAD6209349.1"/>
    <property type="molecule type" value="Genomic_DNA"/>
</dbReference>
<dbReference type="PANTHER" id="PTHR35165">
    <property type="entry name" value="OS08G0113900 PROTEIN"/>
    <property type="match status" value="1"/>
</dbReference>
<accession>A0A811MQQ8</accession>
<comment type="caution">
    <text evidence="2">The sequence shown here is derived from an EMBL/GenBank/DDBJ whole genome shotgun (WGS) entry which is preliminary data.</text>
</comment>
<organism evidence="2 3">
    <name type="scientific">Miscanthus lutarioriparius</name>
    <dbReference type="NCBI Taxonomy" id="422564"/>
    <lineage>
        <taxon>Eukaryota</taxon>
        <taxon>Viridiplantae</taxon>
        <taxon>Streptophyta</taxon>
        <taxon>Embryophyta</taxon>
        <taxon>Tracheophyta</taxon>
        <taxon>Spermatophyta</taxon>
        <taxon>Magnoliopsida</taxon>
        <taxon>Liliopsida</taxon>
        <taxon>Poales</taxon>
        <taxon>Poaceae</taxon>
        <taxon>PACMAD clade</taxon>
        <taxon>Panicoideae</taxon>
        <taxon>Andropogonodae</taxon>
        <taxon>Andropogoneae</taxon>
        <taxon>Saccharinae</taxon>
        <taxon>Miscanthus</taxon>
    </lineage>
</organism>
<dbReference type="InterPro" id="IPR032238">
    <property type="entry name" value="ATP-synth_Z"/>
</dbReference>
<keyword evidence="1" id="KW-0812">Transmembrane</keyword>
<evidence type="ECO:0000313" key="3">
    <source>
        <dbReference type="Proteomes" id="UP000604825"/>
    </source>
</evidence>
<proteinExistence type="predicted"/>
<evidence type="ECO:0000313" key="2">
    <source>
        <dbReference type="EMBL" id="CAD6209349.1"/>
    </source>
</evidence>
<feature type="transmembrane region" description="Helical" evidence="1">
    <location>
        <begin position="41"/>
        <end position="61"/>
    </location>
</feature>
<keyword evidence="3" id="KW-1185">Reference proteome</keyword>
<dbReference type="PANTHER" id="PTHR35165:SF4">
    <property type="entry name" value="OS03G0126900 PROTEIN"/>
    <property type="match status" value="1"/>
</dbReference>
<dbReference type="Proteomes" id="UP000604825">
    <property type="component" value="Unassembled WGS sequence"/>
</dbReference>
<gene>
    <name evidence="2" type="ORF">NCGR_LOCUS5556</name>
</gene>